<keyword evidence="7" id="KW-0539">Nucleus</keyword>
<dbReference type="AlphaFoldDB" id="A0AAP0C1E5"/>
<dbReference type="GO" id="GO:0004518">
    <property type="term" value="F:nuclease activity"/>
    <property type="evidence" value="ECO:0007669"/>
    <property type="project" value="UniProtKB-KW"/>
</dbReference>
<gene>
    <name evidence="9" type="ORF">KSP39_PZI001553</name>
</gene>
<evidence type="ECO:0000256" key="3">
    <source>
        <dbReference type="ARBA" id="ARBA00006958"/>
    </source>
</evidence>
<evidence type="ECO:0000256" key="7">
    <source>
        <dbReference type="ARBA" id="ARBA00023242"/>
    </source>
</evidence>
<keyword evidence="5" id="KW-0479">Metal-binding</keyword>
<dbReference type="Pfam" id="PF13359">
    <property type="entry name" value="DDE_Tnp_4"/>
    <property type="match status" value="1"/>
</dbReference>
<keyword evidence="4" id="KW-0540">Nuclease</keyword>
<comment type="subcellular location">
    <subcellularLocation>
        <location evidence="2">Nucleus</location>
    </subcellularLocation>
</comment>
<dbReference type="InterPro" id="IPR027806">
    <property type="entry name" value="HARBI1_dom"/>
</dbReference>
<dbReference type="EMBL" id="JBBWWQ010000001">
    <property type="protein sequence ID" value="KAK8957681.1"/>
    <property type="molecule type" value="Genomic_DNA"/>
</dbReference>
<dbReference type="Proteomes" id="UP001418222">
    <property type="component" value="Unassembled WGS sequence"/>
</dbReference>
<accession>A0AAP0C1E5</accession>
<sequence>MFTGLTEQIIAGKYYLVDAGYPLKTGYLKPYPETRYHLSDFVRGSRPVQGRHEHFNKAHSSLRGVIERTFGVWKKKWHILSKMPQYTFKKQRSIVLATMVLHNFIRRHPSRWNPEFNACDADESSFIPSEDAHPAAENVIEGDMYDAAGAEHMSTVRDIIAEEIYNARR</sequence>
<evidence type="ECO:0000256" key="6">
    <source>
        <dbReference type="ARBA" id="ARBA00022801"/>
    </source>
</evidence>
<evidence type="ECO:0000256" key="5">
    <source>
        <dbReference type="ARBA" id="ARBA00022723"/>
    </source>
</evidence>
<dbReference type="PANTHER" id="PTHR22930">
    <property type="match status" value="1"/>
</dbReference>
<dbReference type="PANTHER" id="PTHR22930:SF221">
    <property type="entry name" value="NUCLEASE HARBI1"/>
    <property type="match status" value="1"/>
</dbReference>
<evidence type="ECO:0000259" key="8">
    <source>
        <dbReference type="Pfam" id="PF13359"/>
    </source>
</evidence>
<dbReference type="InterPro" id="IPR045249">
    <property type="entry name" value="HARBI1-like"/>
</dbReference>
<comment type="caution">
    <text evidence="9">The sequence shown here is derived from an EMBL/GenBank/DDBJ whole genome shotgun (WGS) entry which is preliminary data.</text>
</comment>
<dbReference type="GO" id="GO:0005634">
    <property type="term" value="C:nucleus"/>
    <property type="evidence" value="ECO:0007669"/>
    <property type="project" value="UniProtKB-SubCell"/>
</dbReference>
<keyword evidence="6" id="KW-0378">Hydrolase</keyword>
<evidence type="ECO:0000256" key="4">
    <source>
        <dbReference type="ARBA" id="ARBA00022722"/>
    </source>
</evidence>
<evidence type="ECO:0000313" key="9">
    <source>
        <dbReference type="EMBL" id="KAK8957681.1"/>
    </source>
</evidence>
<comment type="cofactor">
    <cofactor evidence="1">
        <name>a divalent metal cation</name>
        <dbReference type="ChEBI" id="CHEBI:60240"/>
    </cofactor>
</comment>
<name>A0AAP0C1E5_9ASPA</name>
<dbReference type="GO" id="GO:0016787">
    <property type="term" value="F:hydrolase activity"/>
    <property type="evidence" value="ECO:0007669"/>
    <property type="project" value="UniProtKB-KW"/>
</dbReference>
<reference evidence="9 10" key="1">
    <citation type="journal article" date="2022" name="Nat. Plants">
        <title>Genomes of leafy and leafless Platanthera orchids illuminate the evolution of mycoheterotrophy.</title>
        <authorList>
            <person name="Li M.H."/>
            <person name="Liu K.W."/>
            <person name="Li Z."/>
            <person name="Lu H.C."/>
            <person name="Ye Q.L."/>
            <person name="Zhang D."/>
            <person name="Wang J.Y."/>
            <person name="Li Y.F."/>
            <person name="Zhong Z.M."/>
            <person name="Liu X."/>
            <person name="Yu X."/>
            <person name="Liu D.K."/>
            <person name="Tu X.D."/>
            <person name="Liu B."/>
            <person name="Hao Y."/>
            <person name="Liao X.Y."/>
            <person name="Jiang Y.T."/>
            <person name="Sun W.H."/>
            <person name="Chen J."/>
            <person name="Chen Y.Q."/>
            <person name="Ai Y."/>
            <person name="Zhai J.W."/>
            <person name="Wu S.S."/>
            <person name="Zhou Z."/>
            <person name="Hsiao Y.Y."/>
            <person name="Wu W.L."/>
            <person name="Chen Y.Y."/>
            <person name="Lin Y.F."/>
            <person name="Hsu J.L."/>
            <person name="Li C.Y."/>
            <person name="Wang Z.W."/>
            <person name="Zhao X."/>
            <person name="Zhong W.Y."/>
            <person name="Ma X.K."/>
            <person name="Ma L."/>
            <person name="Huang J."/>
            <person name="Chen G.Z."/>
            <person name="Huang M.Z."/>
            <person name="Huang L."/>
            <person name="Peng D.H."/>
            <person name="Luo Y.B."/>
            <person name="Zou S.Q."/>
            <person name="Chen S.P."/>
            <person name="Lan S."/>
            <person name="Tsai W.C."/>
            <person name="Van de Peer Y."/>
            <person name="Liu Z.J."/>
        </authorList>
    </citation>
    <scope>NUCLEOTIDE SEQUENCE [LARGE SCALE GENOMIC DNA]</scope>
    <source>
        <strain evidence="9">Lor287</strain>
    </source>
</reference>
<feature type="domain" description="DDE Tnp4" evidence="8">
    <location>
        <begin position="8"/>
        <end position="103"/>
    </location>
</feature>
<evidence type="ECO:0000256" key="2">
    <source>
        <dbReference type="ARBA" id="ARBA00004123"/>
    </source>
</evidence>
<organism evidence="9 10">
    <name type="scientific">Platanthera zijinensis</name>
    <dbReference type="NCBI Taxonomy" id="2320716"/>
    <lineage>
        <taxon>Eukaryota</taxon>
        <taxon>Viridiplantae</taxon>
        <taxon>Streptophyta</taxon>
        <taxon>Embryophyta</taxon>
        <taxon>Tracheophyta</taxon>
        <taxon>Spermatophyta</taxon>
        <taxon>Magnoliopsida</taxon>
        <taxon>Liliopsida</taxon>
        <taxon>Asparagales</taxon>
        <taxon>Orchidaceae</taxon>
        <taxon>Orchidoideae</taxon>
        <taxon>Orchideae</taxon>
        <taxon>Orchidinae</taxon>
        <taxon>Platanthera</taxon>
    </lineage>
</organism>
<comment type="similarity">
    <text evidence="3">Belongs to the HARBI1 family.</text>
</comment>
<evidence type="ECO:0000256" key="1">
    <source>
        <dbReference type="ARBA" id="ARBA00001968"/>
    </source>
</evidence>
<keyword evidence="10" id="KW-1185">Reference proteome</keyword>
<dbReference type="GO" id="GO:0046872">
    <property type="term" value="F:metal ion binding"/>
    <property type="evidence" value="ECO:0007669"/>
    <property type="project" value="UniProtKB-KW"/>
</dbReference>
<proteinExistence type="inferred from homology"/>
<protein>
    <recommendedName>
        <fullName evidence="8">DDE Tnp4 domain-containing protein</fullName>
    </recommendedName>
</protein>
<evidence type="ECO:0000313" key="10">
    <source>
        <dbReference type="Proteomes" id="UP001418222"/>
    </source>
</evidence>